<proteinExistence type="predicted"/>
<evidence type="ECO:0000313" key="1">
    <source>
        <dbReference type="EnsemblPlants" id="OB01G13550.1"/>
    </source>
</evidence>
<dbReference type="EnsemblPlants" id="OB01G13550.1">
    <property type="protein sequence ID" value="OB01G13550.1"/>
    <property type="gene ID" value="OB01G13550"/>
</dbReference>
<keyword evidence="2" id="KW-1185">Reference proteome</keyword>
<reference evidence="1" key="1">
    <citation type="journal article" date="2013" name="Nat. Commun.">
        <title>Whole-genome sequencing of Oryza brachyantha reveals mechanisms underlying Oryza genome evolution.</title>
        <authorList>
            <person name="Chen J."/>
            <person name="Huang Q."/>
            <person name="Gao D."/>
            <person name="Wang J."/>
            <person name="Lang Y."/>
            <person name="Liu T."/>
            <person name="Li B."/>
            <person name="Bai Z."/>
            <person name="Luis Goicoechea J."/>
            <person name="Liang C."/>
            <person name="Chen C."/>
            <person name="Zhang W."/>
            <person name="Sun S."/>
            <person name="Liao Y."/>
            <person name="Zhang X."/>
            <person name="Yang L."/>
            <person name="Song C."/>
            <person name="Wang M."/>
            <person name="Shi J."/>
            <person name="Liu G."/>
            <person name="Liu J."/>
            <person name="Zhou H."/>
            <person name="Zhou W."/>
            <person name="Yu Q."/>
            <person name="An N."/>
            <person name="Chen Y."/>
            <person name="Cai Q."/>
            <person name="Wang B."/>
            <person name="Liu B."/>
            <person name="Min J."/>
            <person name="Huang Y."/>
            <person name="Wu H."/>
            <person name="Li Z."/>
            <person name="Zhang Y."/>
            <person name="Yin Y."/>
            <person name="Song W."/>
            <person name="Jiang J."/>
            <person name="Jackson S.A."/>
            <person name="Wing R.A."/>
            <person name="Wang J."/>
            <person name="Chen M."/>
        </authorList>
    </citation>
    <scope>NUCLEOTIDE SEQUENCE [LARGE SCALE GENOMIC DNA]</scope>
    <source>
        <strain evidence="1">cv. IRGC 101232</strain>
    </source>
</reference>
<sequence length="84" mass="9754">MSWLFPPLSELKRTNFYRKIEVCGLNCGKRGLPLEPCQPHCFQGSCPPYFRFCVFLYIQCLDLILLLYRTSPHGSNPNKDITLD</sequence>
<accession>J3KWJ9</accession>
<dbReference type="AlphaFoldDB" id="J3KWJ9"/>
<dbReference type="Gramene" id="OB01G13550.1">
    <property type="protein sequence ID" value="OB01G13550.1"/>
    <property type="gene ID" value="OB01G13550"/>
</dbReference>
<protein>
    <submittedName>
        <fullName evidence="1">Uncharacterized protein</fullName>
    </submittedName>
</protein>
<reference evidence="1" key="2">
    <citation type="submission" date="2013-04" db="UniProtKB">
        <authorList>
            <consortium name="EnsemblPlants"/>
        </authorList>
    </citation>
    <scope>IDENTIFICATION</scope>
</reference>
<name>J3KWJ9_ORYBR</name>
<dbReference type="Proteomes" id="UP000006038">
    <property type="component" value="Chromosome 1"/>
</dbReference>
<organism evidence="1">
    <name type="scientific">Oryza brachyantha</name>
    <name type="common">malo sina</name>
    <dbReference type="NCBI Taxonomy" id="4533"/>
    <lineage>
        <taxon>Eukaryota</taxon>
        <taxon>Viridiplantae</taxon>
        <taxon>Streptophyta</taxon>
        <taxon>Embryophyta</taxon>
        <taxon>Tracheophyta</taxon>
        <taxon>Spermatophyta</taxon>
        <taxon>Magnoliopsida</taxon>
        <taxon>Liliopsida</taxon>
        <taxon>Poales</taxon>
        <taxon>Poaceae</taxon>
        <taxon>BOP clade</taxon>
        <taxon>Oryzoideae</taxon>
        <taxon>Oryzeae</taxon>
        <taxon>Oryzinae</taxon>
        <taxon>Oryza</taxon>
    </lineage>
</organism>
<evidence type="ECO:0000313" key="2">
    <source>
        <dbReference type="Proteomes" id="UP000006038"/>
    </source>
</evidence>
<dbReference type="HOGENOM" id="CLU_2531066_0_0_1"/>